<dbReference type="SMART" id="SM00028">
    <property type="entry name" value="TPR"/>
    <property type="match status" value="4"/>
</dbReference>
<reference evidence="3 4" key="1">
    <citation type="submission" date="2020-09" db="EMBL/GenBank/DDBJ databases">
        <title>Characterization of Treponema spp. from bovine digital dermatitis in Korea.</title>
        <authorList>
            <person name="Espiritu H.M."/>
            <person name="Cho Y.I."/>
            <person name="Mamuad L."/>
        </authorList>
    </citation>
    <scope>NUCLEOTIDE SEQUENCE [LARGE SCALE GENOMIC DNA]</scope>
    <source>
        <strain evidence="3 4">KS1</strain>
    </source>
</reference>
<keyword evidence="1" id="KW-0677">Repeat</keyword>
<proteinExistence type="predicted"/>
<dbReference type="AlphaFoldDB" id="A0A7S7AVF3"/>
<dbReference type="SUPFAM" id="SSF48452">
    <property type="entry name" value="TPR-like"/>
    <property type="match status" value="1"/>
</dbReference>
<keyword evidence="2" id="KW-0802">TPR repeat</keyword>
<dbReference type="PANTHER" id="PTHR44943">
    <property type="entry name" value="CELLULOSE SYNTHASE OPERON PROTEIN C"/>
    <property type="match status" value="1"/>
</dbReference>
<dbReference type="PROSITE" id="PS50005">
    <property type="entry name" value="TPR"/>
    <property type="match status" value="3"/>
</dbReference>
<dbReference type="InterPro" id="IPR051685">
    <property type="entry name" value="Ycf3/AcsC/BcsC/TPR_MFPF"/>
</dbReference>
<organism evidence="3 4">
    <name type="scientific">Treponema pedis</name>
    <dbReference type="NCBI Taxonomy" id="409322"/>
    <lineage>
        <taxon>Bacteria</taxon>
        <taxon>Pseudomonadati</taxon>
        <taxon>Spirochaetota</taxon>
        <taxon>Spirochaetia</taxon>
        <taxon>Spirochaetales</taxon>
        <taxon>Treponemataceae</taxon>
        <taxon>Treponema</taxon>
    </lineage>
</organism>
<sequence>MRNNKFLKSVFILNFVFGLSFAVYSQEKPDALKLYRNGRSLDSIGRRDDARKAYSEAISICRSELSLNPKNMDSYAVYTWCLFRLGRYKDTEIACNDALKVSRDARIIETLGEASFYLGNYKESLRNMENYIDMAPNGERISVAHFFVGEIYRIMGKYNKADIAYSIAVHLEPGNGLWWYRLGIVREAAGEKRSALDAFQAALRIWPDYKDAIEAVKRIRI</sequence>
<accession>A0A7S7AVF3</accession>
<dbReference type="InterPro" id="IPR011990">
    <property type="entry name" value="TPR-like_helical_dom_sf"/>
</dbReference>
<evidence type="ECO:0000256" key="1">
    <source>
        <dbReference type="ARBA" id="ARBA00022737"/>
    </source>
</evidence>
<dbReference type="EMBL" id="CP061839">
    <property type="protein sequence ID" value="QOW60140.1"/>
    <property type="molecule type" value="Genomic_DNA"/>
</dbReference>
<dbReference type="Proteomes" id="UP000593915">
    <property type="component" value="Chromosome"/>
</dbReference>
<dbReference type="RefSeq" id="WP_020966143.1">
    <property type="nucleotide sequence ID" value="NZ_CP045670.1"/>
</dbReference>
<dbReference type="Gene3D" id="1.25.40.10">
    <property type="entry name" value="Tetratricopeptide repeat domain"/>
    <property type="match status" value="1"/>
</dbReference>
<evidence type="ECO:0000313" key="4">
    <source>
        <dbReference type="Proteomes" id="UP000593915"/>
    </source>
</evidence>
<dbReference type="PANTHER" id="PTHR44943:SF8">
    <property type="entry name" value="TPR REPEAT-CONTAINING PROTEIN MJ0263"/>
    <property type="match status" value="1"/>
</dbReference>
<dbReference type="Pfam" id="PF13432">
    <property type="entry name" value="TPR_16"/>
    <property type="match status" value="1"/>
</dbReference>
<gene>
    <name evidence="3" type="ORF">IFE08_09860</name>
</gene>
<evidence type="ECO:0000313" key="3">
    <source>
        <dbReference type="EMBL" id="QOW60140.1"/>
    </source>
</evidence>
<evidence type="ECO:0000256" key="2">
    <source>
        <dbReference type="ARBA" id="ARBA00022803"/>
    </source>
</evidence>
<protein>
    <submittedName>
        <fullName evidence="3">Tetratricopeptide repeat protein</fullName>
    </submittedName>
</protein>
<dbReference type="GeneID" id="301090823"/>
<dbReference type="InterPro" id="IPR019734">
    <property type="entry name" value="TPR_rpt"/>
</dbReference>
<name>A0A7S7AVF3_9SPIR</name>